<reference evidence="1" key="1">
    <citation type="submission" date="2022-12" db="EMBL/GenBank/DDBJ databases">
        <title>Genome Sequence of Lasiodiplodia mahajangana.</title>
        <authorList>
            <person name="Buettner E."/>
        </authorList>
    </citation>
    <scope>NUCLEOTIDE SEQUENCE</scope>
    <source>
        <strain evidence="1">VT137</strain>
    </source>
</reference>
<dbReference type="EMBL" id="JAPUUL010002972">
    <property type="protein sequence ID" value="KAJ8124505.1"/>
    <property type="molecule type" value="Genomic_DNA"/>
</dbReference>
<evidence type="ECO:0000313" key="1">
    <source>
        <dbReference type="EMBL" id="KAJ8124505.1"/>
    </source>
</evidence>
<accession>A0ACC2JAK9</accession>
<keyword evidence="2" id="KW-1185">Reference proteome</keyword>
<name>A0ACC2JAK9_9PEZI</name>
<protein>
    <submittedName>
        <fullName evidence="1">Uncharacterized protein</fullName>
    </submittedName>
</protein>
<evidence type="ECO:0000313" key="2">
    <source>
        <dbReference type="Proteomes" id="UP001153332"/>
    </source>
</evidence>
<organism evidence="1 2">
    <name type="scientific">Lasiodiplodia mahajangana</name>
    <dbReference type="NCBI Taxonomy" id="1108764"/>
    <lineage>
        <taxon>Eukaryota</taxon>
        <taxon>Fungi</taxon>
        <taxon>Dikarya</taxon>
        <taxon>Ascomycota</taxon>
        <taxon>Pezizomycotina</taxon>
        <taxon>Dothideomycetes</taxon>
        <taxon>Dothideomycetes incertae sedis</taxon>
        <taxon>Botryosphaeriales</taxon>
        <taxon>Botryosphaeriaceae</taxon>
        <taxon>Lasiodiplodia</taxon>
    </lineage>
</organism>
<dbReference type="Proteomes" id="UP001153332">
    <property type="component" value="Unassembled WGS sequence"/>
</dbReference>
<gene>
    <name evidence="1" type="ORF">O1611_g9136</name>
</gene>
<proteinExistence type="predicted"/>
<comment type="caution">
    <text evidence="1">The sequence shown here is derived from an EMBL/GenBank/DDBJ whole genome shotgun (WGS) entry which is preliminary data.</text>
</comment>
<sequence length="159" mass="16171">MEWFGFTGSSTTTTTSGPTSTATTTTSAAATTTAGAGAAHYAQCGGIGWTGATTGELCLNQHLVSPEPIYSQLVMAKLRRGLYGTGVAEESIKPTLIDPEPLGVAGPGAMITRNPTLAVKGAPGAGMTARSVEKDPGDTRFREKAQAGPELLNGQEGQT</sequence>